<sequence length="57" mass="6847">MLLLNYIKPMRLKNEIFTRKIAAITFLMFFVHLFILELLVSRLDAYILNIMEIQTMV</sequence>
<organism evidence="2 3">
    <name type="scientific">Flavobacterium ginsengiterrae</name>
    <dbReference type="NCBI Taxonomy" id="871695"/>
    <lineage>
        <taxon>Bacteria</taxon>
        <taxon>Pseudomonadati</taxon>
        <taxon>Bacteroidota</taxon>
        <taxon>Flavobacteriia</taxon>
        <taxon>Flavobacteriales</taxon>
        <taxon>Flavobacteriaceae</taxon>
        <taxon>Flavobacterium</taxon>
    </lineage>
</organism>
<keyword evidence="3" id="KW-1185">Reference proteome</keyword>
<keyword evidence="1" id="KW-0812">Transmembrane</keyword>
<keyword evidence="1" id="KW-1133">Transmembrane helix</keyword>
<dbReference type="EMBL" id="BAABDU010000011">
    <property type="protein sequence ID" value="GAA3784288.1"/>
    <property type="molecule type" value="Genomic_DNA"/>
</dbReference>
<proteinExistence type="predicted"/>
<evidence type="ECO:0000256" key="1">
    <source>
        <dbReference type="SAM" id="Phobius"/>
    </source>
</evidence>
<evidence type="ECO:0000313" key="3">
    <source>
        <dbReference type="Proteomes" id="UP001500748"/>
    </source>
</evidence>
<gene>
    <name evidence="2" type="ORF">GCM10022423_46950</name>
</gene>
<reference evidence="3" key="1">
    <citation type="journal article" date="2019" name="Int. J. Syst. Evol. Microbiol.">
        <title>The Global Catalogue of Microorganisms (GCM) 10K type strain sequencing project: providing services to taxonomists for standard genome sequencing and annotation.</title>
        <authorList>
            <consortium name="The Broad Institute Genomics Platform"/>
            <consortium name="The Broad Institute Genome Sequencing Center for Infectious Disease"/>
            <person name="Wu L."/>
            <person name="Ma J."/>
        </authorList>
    </citation>
    <scope>NUCLEOTIDE SEQUENCE [LARGE SCALE GENOMIC DNA]</scope>
    <source>
        <strain evidence="3">JCM 17337</strain>
    </source>
</reference>
<accession>A0ABP7H5N3</accession>
<evidence type="ECO:0000313" key="2">
    <source>
        <dbReference type="EMBL" id="GAA3784288.1"/>
    </source>
</evidence>
<name>A0ABP7H5N3_9FLAO</name>
<dbReference type="Proteomes" id="UP001500748">
    <property type="component" value="Unassembled WGS sequence"/>
</dbReference>
<keyword evidence="1" id="KW-0472">Membrane</keyword>
<feature type="transmembrane region" description="Helical" evidence="1">
    <location>
        <begin position="21"/>
        <end position="40"/>
    </location>
</feature>
<comment type="caution">
    <text evidence="2">The sequence shown here is derived from an EMBL/GenBank/DDBJ whole genome shotgun (WGS) entry which is preliminary data.</text>
</comment>
<protein>
    <submittedName>
        <fullName evidence="2">Uncharacterized protein</fullName>
    </submittedName>
</protein>